<sequence length="372" mass="40457">MNLVLGWRSASLLVAAAVLLCLAAALASNLRNRLANRVLGALIVTLVGVFTPWLIGFAGAYDQWPWLTFLPVAVPLLVPALLRLYVEALLKGALPRHWRVMLVPGLIEFGFQAISFCLPLDLKNRWADIVGATISPLFALALIASFALHIARSAAMLREYRAGLANVTGDEGRFAARWLTQALLAFALLWISWGGALLWDWVSPLGYKGLMWLYLLIAAVALFLAIEGWRHANDPFPSWDTVFAADTGLAPSPRRDWAQQAEEWAREIETAGWATDPDLDLARLARLLGTNTSYLSRALNEGLGVNFSSFVNGLRCKAVMAALAAGDSRDVLTITLDAGFSSKASFNRAFLACTGTTPSAWRKRVSDPGHAA</sequence>
<keyword evidence="1" id="KW-0805">Transcription regulation</keyword>
<dbReference type="PANTHER" id="PTHR43280">
    <property type="entry name" value="ARAC-FAMILY TRANSCRIPTIONAL REGULATOR"/>
    <property type="match status" value="1"/>
</dbReference>
<keyword evidence="3" id="KW-0804">Transcription</keyword>
<evidence type="ECO:0000259" key="5">
    <source>
        <dbReference type="PROSITE" id="PS01124"/>
    </source>
</evidence>
<comment type="caution">
    <text evidence="6">The sequence shown here is derived from an EMBL/GenBank/DDBJ whole genome shotgun (WGS) entry which is preliminary data.</text>
</comment>
<feature type="transmembrane region" description="Helical" evidence="4">
    <location>
        <begin position="38"/>
        <end position="60"/>
    </location>
</feature>
<dbReference type="PANTHER" id="PTHR43280:SF28">
    <property type="entry name" value="HTH-TYPE TRANSCRIPTIONAL ACTIVATOR RHAS"/>
    <property type="match status" value="1"/>
</dbReference>
<dbReference type="GO" id="GO:0003700">
    <property type="term" value="F:DNA-binding transcription factor activity"/>
    <property type="evidence" value="ECO:0007669"/>
    <property type="project" value="InterPro"/>
</dbReference>
<evidence type="ECO:0000256" key="2">
    <source>
        <dbReference type="ARBA" id="ARBA00023125"/>
    </source>
</evidence>
<dbReference type="EMBL" id="JACLAU010000040">
    <property type="protein sequence ID" value="MBC2653256.1"/>
    <property type="molecule type" value="Genomic_DNA"/>
</dbReference>
<keyword evidence="2" id="KW-0238">DNA-binding</keyword>
<name>A0A7X1KDF3_9SPHN</name>
<feature type="transmembrane region" description="Helical" evidence="4">
    <location>
        <begin position="66"/>
        <end position="86"/>
    </location>
</feature>
<keyword evidence="7" id="KW-1185">Reference proteome</keyword>
<accession>A0A7X1KDF3</accession>
<keyword evidence="4" id="KW-1133">Transmembrane helix</keyword>
<dbReference type="InterPro" id="IPR018060">
    <property type="entry name" value="HTH_AraC"/>
</dbReference>
<evidence type="ECO:0000313" key="6">
    <source>
        <dbReference type="EMBL" id="MBC2653256.1"/>
    </source>
</evidence>
<dbReference type="InterPro" id="IPR018062">
    <property type="entry name" value="HTH_AraC-typ_CS"/>
</dbReference>
<dbReference type="SMART" id="SM00342">
    <property type="entry name" value="HTH_ARAC"/>
    <property type="match status" value="1"/>
</dbReference>
<dbReference type="GO" id="GO:0043565">
    <property type="term" value="F:sequence-specific DNA binding"/>
    <property type="evidence" value="ECO:0007669"/>
    <property type="project" value="InterPro"/>
</dbReference>
<dbReference type="Gene3D" id="1.10.10.60">
    <property type="entry name" value="Homeodomain-like"/>
    <property type="match status" value="1"/>
</dbReference>
<dbReference type="Pfam" id="PF12833">
    <property type="entry name" value="HTH_18"/>
    <property type="match status" value="1"/>
</dbReference>
<evidence type="ECO:0000256" key="3">
    <source>
        <dbReference type="ARBA" id="ARBA00023163"/>
    </source>
</evidence>
<keyword evidence="4" id="KW-0472">Membrane</keyword>
<protein>
    <submittedName>
        <fullName evidence="6">AraC family transcriptional regulator</fullName>
    </submittedName>
</protein>
<feature type="domain" description="HTH araC/xylS-type" evidence="5">
    <location>
        <begin position="259"/>
        <end position="364"/>
    </location>
</feature>
<dbReference type="RefSeq" id="WP_185684641.1">
    <property type="nucleotide sequence ID" value="NZ_JACLAU010000040.1"/>
</dbReference>
<dbReference type="PROSITE" id="PS00041">
    <property type="entry name" value="HTH_ARAC_FAMILY_1"/>
    <property type="match status" value="1"/>
</dbReference>
<dbReference type="PROSITE" id="PS01124">
    <property type="entry name" value="HTH_ARAC_FAMILY_2"/>
    <property type="match status" value="1"/>
</dbReference>
<feature type="transmembrane region" description="Helical" evidence="4">
    <location>
        <begin position="98"/>
        <end position="117"/>
    </location>
</feature>
<evidence type="ECO:0000256" key="4">
    <source>
        <dbReference type="SAM" id="Phobius"/>
    </source>
</evidence>
<proteinExistence type="predicted"/>
<feature type="transmembrane region" description="Helical" evidence="4">
    <location>
        <begin position="182"/>
        <end position="199"/>
    </location>
</feature>
<dbReference type="Proteomes" id="UP000520156">
    <property type="component" value="Unassembled WGS sequence"/>
</dbReference>
<feature type="transmembrane region" description="Helical" evidence="4">
    <location>
        <begin position="129"/>
        <end position="151"/>
    </location>
</feature>
<evidence type="ECO:0000256" key="1">
    <source>
        <dbReference type="ARBA" id="ARBA00023015"/>
    </source>
</evidence>
<dbReference type="AlphaFoldDB" id="A0A7X1KDF3"/>
<reference evidence="6 7" key="1">
    <citation type="submission" date="2020-08" db="EMBL/GenBank/DDBJ databases">
        <title>The genome sequence of Novosphingobium flavum 4Y4.</title>
        <authorList>
            <person name="Liu Y."/>
        </authorList>
    </citation>
    <scope>NUCLEOTIDE SEQUENCE [LARGE SCALE GENOMIC DNA]</scope>
    <source>
        <strain evidence="6 7">4Y4</strain>
    </source>
</reference>
<dbReference type="SUPFAM" id="SSF46689">
    <property type="entry name" value="Homeodomain-like"/>
    <property type="match status" value="1"/>
</dbReference>
<keyword evidence="4" id="KW-0812">Transmembrane</keyword>
<gene>
    <name evidence="6" type="ORF">H7F49_16305</name>
</gene>
<feature type="transmembrane region" description="Helical" evidence="4">
    <location>
        <begin position="211"/>
        <end position="229"/>
    </location>
</feature>
<organism evidence="6 7">
    <name type="scientific">Novosphingobium aerophilum</name>
    <dbReference type="NCBI Taxonomy" id="2839843"/>
    <lineage>
        <taxon>Bacteria</taxon>
        <taxon>Pseudomonadati</taxon>
        <taxon>Pseudomonadota</taxon>
        <taxon>Alphaproteobacteria</taxon>
        <taxon>Sphingomonadales</taxon>
        <taxon>Sphingomonadaceae</taxon>
        <taxon>Novosphingobium</taxon>
    </lineage>
</organism>
<dbReference type="InterPro" id="IPR009057">
    <property type="entry name" value="Homeodomain-like_sf"/>
</dbReference>
<evidence type="ECO:0000313" key="7">
    <source>
        <dbReference type="Proteomes" id="UP000520156"/>
    </source>
</evidence>
<feature type="transmembrane region" description="Helical" evidence="4">
    <location>
        <begin position="6"/>
        <end position="26"/>
    </location>
</feature>